<feature type="domain" description="Sulfatase N-terminal" evidence="8">
    <location>
        <begin position="25"/>
        <end position="370"/>
    </location>
</feature>
<dbReference type="InterPro" id="IPR035874">
    <property type="entry name" value="IDS"/>
</dbReference>
<keyword evidence="5" id="KW-0378">Hydrolase</keyword>
<dbReference type="PROSITE" id="PS00149">
    <property type="entry name" value="SULFATASE_2"/>
    <property type="match status" value="1"/>
</dbReference>
<name>A0ABV5H3B2_9FLAO</name>
<evidence type="ECO:0000256" key="5">
    <source>
        <dbReference type="ARBA" id="ARBA00022801"/>
    </source>
</evidence>
<comment type="caution">
    <text evidence="9">The sequence shown here is derived from an EMBL/GenBank/DDBJ whole genome shotgun (WGS) entry which is preliminary data.</text>
</comment>
<dbReference type="SUPFAM" id="SSF53649">
    <property type="entry name" value="Alkaline phosphatase-like"/>
    <property type="match status" value="1"/>
</dbReference>
<keyword evidence="3" id="KW-0479">Metal-binding</keyword>
<protein>
    <submittedName>
        <fullName evidence="9">Sulfatase</fullName>
    </submittedName>
</protein>
<dbReference type="CDD" id="cd16030">
    <property type="entry name" value="iduronate-2-sulfatase"/>
    <property type="match status" value="1"/>
</dbReference>
<proteinExistence type="inferred from homology"/>
<keyword evidence="4 7" id="KW-0732">Signal</keyword>
<evidence type="ECO:0000259" key="8">
    <source>
        <dbReference type="Pfam" id="PF00884"/>
    </source>
</evidence>
<dbReference type="PROSITE" id="PS51257">
    <property type="entry name" value="PROKAR_LIPOPROTEIN"/>
    <property type="match status" value="1"/>
</dbReference>
<comment type="similarity">
    <text evidence="2">Belongs to the sulfatase family.</text>
</comment>
<keyword evidence="6" id="KW-0106">Calcium</keyword>
<dbReference type="Proteomes" id="UP001589590">
    <property type="component" value="Unassembled WGS sequence"/>
</dbReference>
<dbReference type="PANTHER" id="PTHR45953">
    <property type="entry name" value="IDURONATE 2-SULFATASE"/>
    <property type="match status" value="1"/>
</dbReference>
<gene>
    <name evidence="9" type="ORF">ACFFU1_15315</name>
</gene>
<evidence type="ECO:0000256" key="7">
    <source>
        <dbReference type="SAM" id="SignalP"/>
    </source>
</evidence>
<evidence type="ECO:0000256" key="1">
    <source>
        <dbReference type="ARBA" id="ARBA00001913"/>
    </source>
</evidence>
<dbReference type="Pfam" id="PF00884">
    <property type="entry name" value="Sulfatase"/>
    <property type="match status" value="1"/>
</dbReference>
<organism evidence="9 10">
    <name type="scientific">Algibacter miyuki</name>
    <dbReference type="NCBI Taxonomy" id="1306933"/>
    <lineage>
        <taxon>Bacteria</taxon>
        <taxon>Pseudomonadati</taxon>
        <taxon>Bacteroidota</taxon>
        <taxon>Flavobacteriia</taxon>
        <taxon>Flavobacteriales</taxon>
        <taxon>Flavobacteriaceae</taxon>
        <taxon>Algibacter</taxon>
    </lineage>
</organism>
<dbReference type="InterPro" id="IPR000917">
    <property type="entry name" value="Sulfatase_N"/>
</dbReference>
<evidence type="ECO:0000313" key="10">
    <source>
        <dbReference type="Proteomes" id="UP001589590"/>
    </source>
</evidence>
<accession>A0ABV5H3B2</accession>
<feature type="chain" id="PRO_5046201066" evidence="7">
    <location>
        <begin position="21"/>
        <end position="481"/>
    </location>
</feature>
<feature type="signal peptide" evidence="7">
    <location>
        <begin position="1"/>
        <end position="20"/>
    </location>
</feature>
<comment type="cofactor">
    <cofactor evidence="1">
        <name>Ca(2+)</name>
        <dbReference type="ChEBI" id="CHEBI:29108"/>
    </cofactor>
</comment>
<dbReference type="Gene3D" id="3.40.720.10">
    <property type="entry name" value="Alkaline Phosphatase, subunit A"/>
    <property type="match status" value="1"/>
</dbReference>
<evidence type="ECO:0000256" key="2">
    <source>
        <dbReference type="ARBA" id="ARBA00008779"/>
    </source>
</evidence>
<dbReference type="InterPro" id="IPR024607">
    <property type="entry name" value="Sulfatase_CS"/>
</dbReference>
<evidence type="ECO:0000256" key="6">
    <source>
        <dbReference type="ARBA" id="ARBA00022837"/>
    </source>
</evidence>
<sequence length="481" mass="55003">MKNMMWIFVFALSLASCTYAQQVQPNILMFYVDDLRAELGCYGSETAITPNIDKLAAEGILFNKAYTQQAICAPSRMSTLTGLRPESLGIYSIFTPLRKVHKNVVSMPQFFNKIGYKTVSIGKVYHHSSDDKKEWSIYFEKEPNTYNNPDNLALIEQLKAEGKKSLNGPAFENADVEDEAYKDGRVSKYAIETLKKVKDDKFLMFVGLSKPHLPFNAPKKYWDLYDRNNFKIPSIEKPKDAYRLALTQWGELRGYQGIPKEGDLDDDLTQTLIHGYHASISYIDAQVGKVMNTLEELDLRKNTMVIFMSDHGYKIGEYGAWCKHSNLEIDVRVPLIISRETGHKHRVVGKTSDALVENVDIFPTLIELCGLEGPKGEGRSLLSVIDNPKKRWDKVATSVYARGKKIMGCTATDGEWRYTEWRNSQTNEVLQAELYEHKKSLLSYVNLSGNKKYKKVERRMKMLLEIQFPGDKPFLQKDIPR</sequence>
<reference evidence="9 10" key="1">
    <citation type="submission" date="2024-09" db="EMBL/GenBank/DDBJ databases">
        <authorList>
            <person name="Sun Q."/>
            <person name="Mori K."/>
        </authorList>
    </citation>
    <scope>NUCLEOTIDE SEQUENCE [LARGE SCALE GENOMIC DNA]</scope>
    <source>
        <strain evidence="9 10">CECT 8300</strain>
    </source>
</reference>
<dbReference type="PANTHER" id="PTHR45953:SF1">
    <property type="entry name" value="IDURONATE 2-SULFATASE"/>
    <property type="match status" value="1"/>
</dbReference>
<evidence type="ECO:0000256" key="3">
    <source>
        <dbReference type="ARBA" id="ARBA00022723"/>
    </source>
</evidence>
<dbReference type="InterPro" id="IPR017850">
    <property type="entry name" value="Alkaline_phosphatase_core_sf"/>
</dbReference>
<keyword evidence="10" id="KW-1185">Reference proteome</keyword>
<evidence type="ECO:0000256" key="4">
    <source>
        <dbReference type="ARBA" id="ARBA00022729"/>
    </source>
</evidence>
<dbReference type="EMBL" id="JBHMFA010000015">
    <property type="protein sequence ID" value="MFB9106273.1"/>
    <property type="molecule type" value="Genomic_DNA"/>
</dbReference>
<dbReference type="RefSeq" id="WP_377879507.1">
    <property type="nucleotide sequence ID" value="NZ_JBHMFA010000015.1"/>
</dbReference>
<evidence type="ECO:0000313" key="9">
    <source>
        <dbReference type="EMBL" id="MFB9106273.1"/>
    </source>
</evidence>